<dbReference type="PANTHER" id="PTHR11835">
    <property type="entry name" value="DECARBOXYLATING DEHYDROGENASES-ISOCITRATE, ISOPROPYLMALATE, TARTRATE"/>
    <property type="match status" value="1"/>
</dbReference>
<name>A0A3B1DXH8_9ZZZZ</name>
<protein>
    <submittedName>
        <fullName evidence="4">Isocitrate dehydrogenase [NAD]</fullName>
        <ecNumber evidence="4">1.1.1.41</ecNumber>
    </submittedName>
</protein>
<dbReference type="GO" id="GO:0000287">
    <property type="term" value="F:magnesium ion binding"/>
    <property type="evidence" value="ECO:0007669"/>
    <property type="project" value="InterPro"/>
</dbReference>
<evidence type="ECO:0000259" key="3">
    <source>
        <dbReference type="SMART" id="SM01329"/>
    </source>
</evidence>
<dbReference type="InterPro" id="IPR024084">
    <property type="entry name" value="IsoPropMal-DH-like_dom"/>
</dbReference>
<dbReference type="GO" id="GO:0006099">
    <property type="term" value="P:tricarboxylic acid cycle"/>
    <property type="evidence" value="ECO:0007669"/>
    <property type="project" value="TreeGrafter"/>
</dbReference>
<proteinExistence type="inferred from homology"/>
<dbReference type="GO" id="GO:0006102">
    <property type="term" value="P:isocitrate metabolic process"/>
    <property type="evidence" value="ECO:0007669"/>
    <property type="project" value="TreeGrafter"/>
</dbReference>
<evidence type="ECO:0000313" key="4">
    <source>
        <dbReference type="EMBL" id="VAX40888.1"/>
    </source>
</evidence>
<evidence type="ECO:0000256" key="1">
    <source>
        <dbReference type="ARBA" id="ARBA00007769"/>
    </source>
</evidence>
<dbReference type="EC" id="1.1.1.41" evidence="4"/>
<accession>A0A3B1DXH8</accession>
<dbReference type="EMBL" id="UOGL01000490">
    <property type="protein sequence ID" value="VAX40888.1"/>
    <property type="molecule type" value="Genomic_DNA"/>
</dbReference>
<dbReference type="Pfam" id="PF00180">
    <property type="entry name" value="Iso_dh"/>
    <property type="match status" value="1"/>
</dbReference>
<dbReference type="SMART" id="SM01329">
    <property type="entry name" value="Iso_dh"/>
    <property type="match status" value="1"/>
</dbReference>
<dbReference type="InterPro" id="IPR019818">
    <property type="entry name" value="IsoCit/isopropylmalate_DH_CS"/>
</dbReference>
<dbReference type="GO" id="GO:0051287">
    <property type="term" value="F:NAD binding"/>
    <property type="evidence" value="ECO:0007669"/>
    <property type="project" value="InterPro"/>
</dbReference>
<dbReference type="PANTHER" id="PTHR11835:SF34">
    <property type="entry name" value="ISOCITRATE DEHYDROGENASE [NAD] SUBUNIT ALPHA, MITOCHONDRIAL"/>
    <property type="match status" value="1"/>
</dbReference>
<dbReference type="SUPFAM" id="SSF53659">
    <property type="entry name" value="Isocitrate/Isopropylmalate dehydrogenase-like"/>
    <property type="match status" value="1"/>
</dbReference>
<comment type="similarity">
    <text evidence="1">Belongs to the isocitrate and isopropylmalate dehydrogenases family.</text>
</comment>
<reference evidence="4" key="1">
    <citation type="submission" date="2018-06" db="EMBL/GenBank/DDBJ databases">
        <authorList>
            <person name="Zhirakovskaya E."/>
        </authorList>
    </citation>
    <scope>NUCLEOTIDE SEQUENCE</scope>
</reference>
<sequence length="390" mass="42340">MYKVTLIPGDGVGPELAEATKKCIDATGVKIDWDFQECGIEVIEAEGQVPDRVMESIRANKVALKAPITTPIGKGFRSVNVFLRQELGLNACVRPCKTYKGVRTFFEDQNVDIVLIRENTEDLYAGVEFEAGQEKTKQLINTINEMATGSKIKSNIEQTGISIKPISVHGTGIIAKHAFDYAVKNNRKTVTSVCKANIMKFTDGLWYDVTRKVALAYGAKFEWEELAEGIEACSMLKGKVPDTEGGITYNERLVDNMCMQLVQKPELYDVIVTENLYGDILSDLCAGLVGGLGVAPGANIGKDIAIFEATHGSAPKYKGQNKVNPVALILSGKMMLDYLGEHDAAAKLDQAVADVIAEGKDVTYDLKDDRNDPTAVGTQEMAAAICAKMA</sequence>
<evidence type="ECO:0000256" key="2">
    <source>
        <dbReference type="ARBA" id="ARBA00023002"/>
    </source>
</evidence>
<dbReference type="AlphaFoldDB" id="A0A3B1DXH8"/>
<feature type="domain" description="Isopropylmalate dehydrogenase-like" evidence="3">
    <location>
        <begin position="3"/>
        <end position="385"/>
    </location>
</feature>
<dbReference type="GO" id="GO:0004449">
    <property type="term" value="F:isocitrate dehydrogenase (NAD+) activity"/>
    <property type="evidence" value="ECO:0007669"/>
    <property type="project" value="UniProtKB-EC"/>
</dbReference>
<keyword evidence="2 4" id="KW-0560">Oxidoreductase</keyword>
<dbReference type="PROSITE" id="PS00470">
    <property type="entry name" value="IDH_IMDH"/>
    <property type="match status" value="1"/>
</dbReference>
<gene>
    <name evidence="4" type="ORF">MNBD_PLANCTO02-882</name>
</gene>
<organism evidence="4">
    <name type="scientific">hydrothermal vent metagenome</name>
    <dbReference type="NCBI Taxonomy" id="652676"/>
    <lineage>
        <taxon>unclassified sequences</taxon>
        <taxon>metagenomes</taxon>
        <taxon>ecological metagenomes</taxon>
    </lineage>
</organism>
<dbReference type="Gene3D" id="3.40.718.10">
    <property type="entry name" value="Isopropylmalate Dehydrogenase"/>
    <property type="match status" value="1"/>
</dbReference>